<keyword evidence="4 5" id="KW-0472">Membrane</keyword>
<evidence type="ECO:0000313" key="7">
    <source>
        <dbReference type="Proteomes" id="UP000324209"/>
    </source>
</evidence>
<evidence type="ECO:0000313" key="6">
    <source>
        <dbReference type="EMBL" id="QEN06935.1"/>
    </source>
</evidence>
<sequence>MMSFIYLIVSFGASIVGAISGIGGGVIIKPVLDTISVFSVATISFLSGCTVLSMTTVTLIKSRHSKVTLNKKTATLLALGGIIGGLAGKQIFDMIRTGFGDDRIIGISQSSLLFLLTLSVLFFTIYKERISPRHREDIPFTLLVGFFLGSLASFLGIGGGPINLAVLYYFFSMDSKTAALNSIYIIFFSQIASLVFTAASGLIPEFNTLILLLMITGGISGGLTGSALSNRMTHKGVDKLFMTVMILIIFICLYNIVNRF</sequence>
<feature type="transmembrane region" description="Helical" evidence="5">
    <location>
        <begin position="209"/>
        <end position="228"/>
    </location>
</feature>
<feature type="transmembrane region" description="Helical" evidence="5">
    <location>
        <begin position="6"/>
        <end position="28"/>
    </location>
</feature>
<dbReference type="Pfam" id="PF01925">
    <property type="entry name" value="TauE"/>
    <property type="match status" value="1"/>
</dbReference>
<dbReference type="InterPro" id="IPR051598">
    <property type="entry name" value="TSUP/Inactive_protease-like"/>
</dbReference>
<evidence type="ECO:0000256" key="4">
    <source>
        <dbReference type="ARBA" id="ARBA00023136"/>
    </source>
</evidence>
<dbReference type="AlphaFoldDB" id="A0A5C1QFU9"/>
<dbReference type="EMBL" id="CP036150">
    <property type="protein sequence ID" value="QEN06935.1"/>
    <property type="molecule type" value="Genomic_DNA"/>
</dbReference>
<comment type="subcellular location">
    <subcellularLocation>
        <location evidence="5">Cell membrane</location>
        <topology evidence="5">Multi-pass membrane protein</topology>
    </subcellularLocation>
    <subcellularLocation>
        <location evidence="1">Membrane</location>
        <topology evidence="1">Multi-pass membrane protein</topology>
    </subcellularLocation>
</comment>
<evidence type="ECO:0000256" key="1">
    <source>
        <dbReference type="ARBA" id="ARBA00004141"/>
    </source>
</evidence>
<feature type="transmembrane region" description="Helical" evidence="5">
    <location>
        <begin position="138"/>
        <end position="171"/>
    </location>
</feature>
<keyword evidence="7" id="KW-1185">Reference proteome</keyword>
<dbReference type="OrthoDB" id="3181470at2"/>
<dbReference type="GO" id="GO:0005886">
    <property type="term" value="C:plasma membrane"/>
    <property type="evidence" value="ECO:0007669"/>
    <property type="project" value="UniProtKB-SubCell"/>
</dbReference>
<proteinExistence type="inferred from homology"/>
<evidence type="ECO:0000256" key="3">
    <source>
        <dbReference type="ARBA" id="ARBA00022989"/>
    </source>
</evidence>
<feature type="transmembrane region" description="Helical" evidence="5">
    <location>
        <begin position="240"/>
        <end position="257"/>
    </location>
</feature>
<gene>
    <name evidence="6" type="ORF">EXM22_02610</name>
</gene>
<evidence type="ECO:0000256" key="5">
    <source>
        <dbReference type="RuleBase" id="RU363041"/>
    </source>
</evidence>
<dbReference type="PANTHER" id="PTHR43701">
    <property type="entry name" value="MEMBRANE TRANSPORTER PROTEIN MJ0441-RELATED"/>
    <property type="match status" value="1"/>
</dbReference>
<reference evidence="6 7" key="1">
    <citation type="submission" date="2019-02" db="EMBL/GenBank/DDBJ databases">
        <title>Complete Genome Sequence and Methylome Analysis of free living Spirochaetas.</title>
        <authorList>
            <person name="Fomenkov A."/>
            <person name="Dubinina G."/>
            <person name="Leshcheva N."/>
            <person name="Mikheeva N."/>
            <person name="Grabovich M."/>
            <person name="Vincze T."/>
            <person name="Roberts R.J."/>
        </authorList>
    </citation>
    <scope>NUCLEOTIDE SEQUENCE [LARGE SCALE GENOMIC DNA]</scope>
    <source>
        <strain evidence="6 7">K2</strain>
    </source>
</reference>
<feature type="transmembrane region" description="Helical" evidence="5">
    <location>
        <begin position="35"/>
        <end position="54"/>
    </location>
</feature>
<feature type="transmembrane region" description="Helical" evidence="5">
    <location>
        <begin position="104"/>
        <end position="126"/>
    </location>
</feature>
<feature type="transmembrane region" description="Helical" evidence="5">
    <location>
        <begin position="74"/>
        <end position="92"/>
    </location>
</feature>
<evidence type="ECO:0000256" key="2">
    <source>
        <dbReference type="ARBA" id="ARBA00022692"/>
    </source>
</evidence>
<comment type="similarity">
    <text evidence="5">Belongs to the 4-toluene sulfonate uptake permease (TSUP) (TC 2.A.102) family.</text>
</comment>
<keyword evidence="5" id="KW-1003">Cell membrane</keyword>
<protein>
    <recommendedName>
        <fullName evidence="5">Probable membrane transporter protein</fullName>
    </recommendedName>
</protein>
<keyword evidence="2 5" id="KW-0812">Transmembrane</keyword>
<dbReference type="KEGG" id="ock:EXM22_02610"/>
<organism evidence="6 7">
    <name type="scientific">Oceanispirochaeta crateris</name>
    <dbReference type="NCBI Taxonomy" id="2518645"/>
    <lineage>
        <taxon>Bacteria</taxon>
        <taxon>Pseudomonadati</taxon>
        <taxon>Spirochaetota</taxon>
        <taxon>Spirochaetia</taxon>
        <taxon>Spirochaetales</taxon>
        <taxon>Spirochaetaceae</taxon>
        <taxon>Oceanispirochaeta</taxon>
    </lineage>
</organism>
<accession>A0A5C1QFU9</accession>
<dbReference type="InterPro" id="IPR002781">
    <property type="entry name" value="TM_pro_TauE-like"/>
</dbReference>
<dbReference type="PANTHER" id="PTHR43701:SF2">
    <property type="entry name" value="MEMBRANE TRANSPORTER PROTEIN YJNA-RELATED"/>
    <property type="match status" value="1"/>
</dbReference>
<keyword evidence="3 5" id="KW-1133">Transmembrane helix</keyword>
<name>A0A5C1QFU9_9SPIO</name>
<dbReference type="Proteomes" id="UP000324209">
    <property type="component" value="Chromosome"/>
</dbReference>
<feature type="transmembrane region" description="Helical" evidence="5">
    <location>
        <begin position="183"/>
        <end position="203"/>
    </location>
</feature>